<dbReference type="PANTHER" id="PTHR30015">
    <property type="entry name" value="MRR RESTRICTION SYSTEM PROTEIN"/>
    <property type="match status" value="1"/>
</dbReference>
<evidence type="ECO:0000256" key="1">
    <source>
        <dbReference type="SAM" id="MobiDB-lite"/>
    </source>
</evidence>
<feature type="domain" description="Restriction endonuclease type IV Mrr" evidence="3">
    <location>
        <begin position="55"/>
        <end position="163"/>
    </location>
</feature>
<keyword evidence="2" id="KW-0472">Membrane</keyword>
<reference evidence="4 5" key="1">
    <citation type="submission" date="2021-03" db="EMBL/GenBank/DDBJ databases">
        <title>Genomic Encyclopedia of Type Strains, Phase IV (KMG-IV): sequencing the most valuable type-strain genomes for metagenomic binning, comparative biology and taxonomic classification.</title>
        <authorList>
            <person name="Goeker M."/>
        </authorList>
    </citation>
    <scope>NUCLEOTIDE SEQUENCE [LARGE SCALE GENOMIC DNA]</scope>
    <source>
        <strain evidence="4 5">DSM 14349</strain>
    </source>
</reference>
<comment type="caution">
    <text evidence="4">The sequence shown here is derived from an EMBL/GenBank/DDBJ whole genome shotgun (WGS) entry which is preliminary data.</text>
</comment>
<feature type="compositionally biased region" description="Polar residues" evidence="1">
    <location>
        <begin position="195"/>
        <end position="205"/>
    </location>
</feature>
<feature type="transmembrane region" description="Helical" evidence="2">
    <location>
        <begin position="6"/>
        <end position="26"/>
    </location>
</feature>
<evidence type="ECO:0000256" key="2">
    <source>
        <dbReference type="SAM" id="Phobius"/>
    </source>
</evidence>
<sequence length="213" mass="24637">MNNDNPLFYYGLMLLVCVGILVYVVFRWRKSNFARKLSQANPYKISIKDIDRMEDGSEFEQYLYHLLNELHYEEIYKTTASRDFGADLVFQDTRGLRCVIQAKRYGVSNPVGLSAVQEIYGSMRYYKAQRAIVLTSGRFTEAARILAGVNHVLLLDRNELNDIIHHFKERDWEEAKAILEQPPETREVEWKPSASAHTTHSSGKQLSRRGSSK</sequence>
<proteinExistence type="predicted"/>
<dbReference type="EMBL" id="JAGGKG010000004">
    <property type="protein sequence ID" value="MBP1904602.1"/>
    <property type="molecule type" value="Genomic_DNA"/>
</dbReference>
<keyword evidence="2" id="KW-1133">Transmembrane helix</keyword>
<feature type="region of interest" description="Disordered" evidence="1">
    <location>
        <begin position="183"/>
        <end position="213"/>
    </location>
</feature>
<gene>
    <name evidence="4" type="ORF">J2Z32_001225</name>
</gene>
<dbReference type="Proteomes" id="UP001519272">
    <property type="component" value="Unassembled WGS sequence"/>
</dbReference>
<evidence type="ECO:0000313" key="4">
    <source>
        <dbReference type="EMBL" id="MBP1904602.1"/>
    </source>
</evidence>
<dbReference type="InterPro" id="IPR007560">
    <property type="entry name" value="Restrct_endonuc_IV_Mrr"/>
</dbReference>
<accession>A0ABS4FPV5</accession>
<protein>
    <submittedName>
        <fullName evidence="4">Restriction system protein</fullName>
    </submittedName>
</protein>
<evidence type="ECO:0000313" key="5">
    <source>
        <dbReference type="Proteomes" id="UP001519272"/>
    </source>
</evidence>
<dbReference type="Gene3D" id="3.40.1350.10">
    <property type="match status" value="1"/>
</dbReference>
<organism evidence="4 5">
    <name type="scientific">Paenibacillus turicensis</name>
    <dbReference type="NCBI Taxonomy" id="160487"/>
    <lineage>
        <taxon>Bacteria</taxon>
        <taxon>Bacillati</taxon>
        <taxon>Bacillota</taxon>
        <taxon>Bacilli</taxon>
        <taxon>Bacillales</taxon>
        <taxon>Paenibacillaceae</taxon>
        <taxon>Paenibacillus</taxon>
    </lineage>
</organism>
<keyword evidence="2" id="KW-0812">Transmembrane</keyword>
<dbReference type="InterPro" id="IPR011335">
    <property type="entry name" value="Restrct_endonuc-II-like"/>
</dbReference>
<name>A0ABS4FPV5_9BACL</name>
<dbReference type="InterPro" id="IPR011856">
    <property type="entry name" value="tRNA_endonuc-like_dom_sf"/>
</dbReference>
<keyword evidence="5" id="KW-1185">Reference proteome</keyword>
<dbReference type="SUPFAM" id="SSF52980">
    <property type="entry name" value="Restriction endonuclease-like"/>
    <property type="match status" value="1"/>
</dbReference>
<dbReference type="PANTHER" id="PTHR30015:SF6">
    <property type="entry name" value="SLL1429 PROTEIN"/>
    <property type="match status" value="1"/>
</dbReference>
<dbReference type="RefSeq" id="WP_210088278.1">
    <property type="nucleotide sequence ID" value="NZ_JAGGKG010000004.1"/>
</dbReference>
<evidence type="ECO:0000259" key="3">
    <source>
        <dbReference type="Pfam" id="PF04471"/>
    </source>
</evidence>
<dbReference type="InterPro" id="IPR052906">
    <property type="entry name" value="Type_IV_Methyl-Rstrct_Enzyme"/>
</dbReference>
<dbReference type="Pfam" id="PF04471">
    <property type="entry name" value="Mrr_cat"/>
    <property type="match status" value="1"/>
</dbReference>